<name>A0A1C2HY68_ACITH</name>
<keyword evidence="1" id="KW-0812">Transmembrane</keyword>
<keyword evidence="1" id="KW-0472">Membrane</keyword>
<reference evidence="2 3" key="1">
    <citation type="journal article" date="2016" name="Int. J. Mol. Sci.">
        <title>Comparative genomics of the extreme acidophile Acidithiobacillus thiooxidans reveals intraspecific divergence and niche adaptation.</title>
        <authorList>
            <person name="Zhang X."/>
            <person name="Feng X."/>
            <person name="Tao J."/>
            <person name="Ma L."/>
            <person name="Xiao Y."/>
            <person name="Liang Y."/>
            <person name="Liu X."/>
            <person name="Yin H."/>
        </authorList>
    </citation>
    <scope>NUCLEOTIDE SEQUENCE [LARGE SCALE GENOMIC DNA]</scope>
    <source>
        <strain evidence="2 3">A02</strain>
    </source>
</reference>
<dbReference type="AlphaFoldDB" id="A0A1C2HY68"/>
<sequence length="95" mass="10592">MPLLLLALLGIIIAIAFLIALVLGSGLGLIFLIWELYRLVIPYFFGSFVPTLHSPGYSLVHPHFWPFVGLWILLTILLSMLGGIRLIRCKSQTDS</sequence>
<comment type="caution">
    <text evidence="2">The sequence shown here is derived from an EMBL/GenBank/DDBJ whole genome shotgun (WGS) entry which is preliminary data.</text>
</comment>
<gene>
    <name evidence="2" type="ORF">A6P07_17965</name>
</gene>
<accession>A0A1C2HY68</accession>
<evidence type="ECO:0000313" key="2">
    <source>
        <dbReference type="EMBL" id="OCX68630.1"/>
    </source>
</evidence>
<dbReference type="Proteomes" id="UP000094893">
    <property type="component" value="Unassembled WGS sequence"/>
</dbReference>
<proteinExistence type="predicted"/>
<evidence type="ECO:0000256" key="1">
    <source>
        <dbReference type="SAM" id="Phobius"/>
    </source>
</evidence>
<feature type="transmembrane region" description="Helical" evidence="1">
    <location>
        <begin position="64"/>
        <end position="87"/>
    </location>
</feature>
<protein>
    <submittedName>
        <fullName evidence="2">Uncharacterized protein</fullName>
    </submittedName>
</protein>
<feature type="transmembrane region" description="Helical" evidence="1">
    <location>
        <begin position="6"/>
        <end position="33"/>
    </location>
</feature>
<evidence type="ECO:0000313" key="3">
    <source>
        <dbReference type="Proteomes" id="UP000094893"/>
    </source>
</evidence>
<organism evidence="2 3">
    <name type="scientific">Acidithiobacillus thiooxidans</name>
    <name type="common">Thiobacillus thiooxidans</name>
    <dbReference type="NCBI Taxonomy" id="930"/>
    <lineage>
        <taxon>Bacteria</taxon>
        <taxon>Pseudomonadati</taxon>
        <taxon>Pseudomonadota</taxon>
        <taxon>Acidithiobacillia</taxon>
        <taxon>Acidithiobacillales</taxon>
        <taxon>Acidithiobacillaceae</taxon>
        <taxon>Acidithiobacillus</taxon>
    </lineage>
</organism>
<dbReference type="RefSeq" id="WP_024892456.1">
    <property type="nucleotide sequence ID" value="NZ_LWRZ01000058.1"/>
</dbReference>
<feature type="transmembrane region" description="Helical" evidence="1">
    <location>
        <begin position="40"/>
        <end position="58"/>
    </location>
</feature>
<dbReference type="EMBL" id="LWSA01000290">
    <property type="protein sequence ID" value="OCX68630.1"/>
    <property type="molecule type" value="Genomic_DNA"/>
</dbReference>
<keyword evidence="1" id="KW-1133">Transmembrane helix</keyword>